<evidence type="ECO:0000313" key="1">
    <source>
        <dbReference type="EMBL" id="SBT07887.1"/>
    </source>
</evidence>
<dbReference type="EMBL" id="FLQX01000127">
    <property type="protein sequence ID" value="SBT07887.1"/>
    <property type="molecule type" value="Genomic_DNA"/>
</dbReference>
<gene>
    <name evidence="1" type="ORF">ACCAA_50119</name>
</gene>
<dbReference type="AlphaFoldDB" id="A0A1A8XTN2"/>
<proteinExistence type="predicted"/>
<evidence type="ECO:0000313" key="2">
    <source>
        <dbReference type="Proteomes" id="UP000199169"/>
    </source>
</evidence>
<accession>A0A1A8XTN2</accession>
<sequence length="82" mass="9528">MLWRYMRSAAFRGNLVPRRSGSRMSEGLLGSPLKRDERCRLRERVPELRSKTASDNKVGHFFTLLNRLSKESHHASQSRCLV</sequence>
<dbReference type="STRING" id="1860102.ACCAA_50119"/>
<reference evidence="1 2" key="1">
    <citation type="submission" date="2016-06" db="EMBL/GenBank/DDBJ databases">
        <authorList>
            <person name="Kjaerup R.B."/>
            <person name="Dalgaard T.S."/>
            <person name="Juul-Madsen H.R."/>
        </authorList>
    </citation>
    <scope>NUCLEOTIDE SEQUENCE [LARGE SCALE GENOMIC DNA]</scope>
    <source>
        <strain evidence="1">3</strain>
    </source>
</reference>
<name>A0A1A8XTN2_9PROT</name>
<protein>
    <submittedName>
        <fullName evidence="1">Uncharacterized protein</fullName>
    </submittedName>
</protein>
<keyword evidence="2" id="KW-1185">Reference proteome</keyword>
<dbReference type="Proteomes" id="UP000199169">
    <property type="component" value="Unassembled WGS sequence"/>
</dbReference>
<organism evidence="1 2">
    <name type="scientific">Candidatus Accumulibacter aalborgensis</name>
    <dbReference type="NCBI Taxonomy" id="1860102"/>
    <lineage>
        <taxon>Bacteria</taxon>
        <taxon>Pseudomonadati</taxon>
        <taxon>Pseudomonadota</taxon>
        <taxon>Betaproteobacteria</taxon>
        <taxon>Candidatus Accumulibacter</taxon>
    </lineage>
</organism>